<organism evidence="1 2">
    <name type="scientific">Streptomyces tendae</name>
    <dbReference type="NCBI Taxonomy" id="1932"/>
    <lineage>
        <taxon>Bacteria</taxon>
        <taxon>Bacillati</taxon>
        <taxon>Actinomycetota</taxon>
        <taxon>Actinomycetes</taxon>
        <taxon>Kitasatosporales</taxon>
        <taxon>Streptomycetaceae</taxon>
        <taxon>Streptomyces</taxon>
    </lineage>
</organism>
<dbReference type="Proteomes" id="UP000324308">
    <property type="component" value="Chromosome"/>
</dbReference>
<evidence type="ECO:0000313" key="1">
    <source>
        <dbReference type="EMBL" id="QER90222.1"/>
    </source>
</evidence>
<proteinExistence type="predicted"/>
<dbReference type="EMBL" id="CP043959">
    <property type="protein sequence ID" value="QER90222.1"/>
    <property type="molecule type" value="Genomic_DNA"/>
</dbReference>
<evidence type="ECO:0000313" key="2">
    <source>
        <dbReference type="Proteomes" id="UP000324308"/>
    </source>
</evidence>
<dbReference type="InterPro" id="IPR049979">
    <property type="entry name" value="Cys_resp_CS_actino"/>
</dbReference>
<protein>
    <submittedName>
        <fullName evidence="1">Uncharacterized protein</fullName>
    </submittedName>
</protein>
<gene>
    <name evidence="1" type="ORF">F3L20_27815</name>
</gene>
<reference evidence="1 2" key="1">
    <citation type="submission" date="2019-09" db="EMBL/GenBank/DDBJ databases">
        <title>Draft genome sequence of the Ebosin-producing strain Streptomyces sp. 139.</title>
        <authorList>
            <person name="Ai L."/>
            <person name="Geng M."/>
            <person name="Ma M."/>
            <person name="Bai L."/>
        </authorList>
    </citation>
    <scope>NUCLEOTIDE SEQUENCE [LARGE SCALE GENOMIC DNA]</scope>
    <source>
        <strain evidence="1 2">139</strain>
    </source>
</reference>
<dbReference type="NCBIfam" id="NF042934">
    <property type="entry name" value="cis_reg_atten"/>
    <property type="match status" value="1"/>
</dbReference>
<accession>A0ABX6A1E7</accession>
<name>A0ABX6A1E7_STRTE</name>
<sequence length="47" mass="5050">MGSHSGSRTGNRYDECMVLFDVGDKAPGALLVARLHVDLCRLNSAIC</sequence>
<keyword evidence="2" id="KW-1185">Reference proteome</keyword>